<feature type="signal peptide" evidence="1">
    <location>
        <begin position="1"/>
        <end position="23"/>
    </location>
</feature>
<accession>A0A2T5YFL9</accession>
<reference evidence="2 3" key="1">
    <citation type="submission" date="2018-04" db="EMBL/GenBank/DDBJ databases">
        <title>Genomic Encyclopedia of Archaeal and Bacterial Type Strains, Phase II (KMG-II): from individual species to whole genera.</title>
        <authorList>
            <person name="Goeker M."/>
        </authorList>
    </citation>
    <scope>NUCLEOTIDE SEQUENCE [LARGE SCALE GENOMIC DNA]</scope>
    <source>
        <strain evidence="2 3">DSM 100162</strain>
    </source>
</reference>
<keyword evidence="1" id="KW-0732">Signal</keyword>
<evidence type="ECO:0000313" key="3">
    <source>
        <dbReference type="Proteomes" id="UP000244225"/>
    </source>
</evidence>
<feature type="chain" id="PRO_5015743785" evidence="1">
    <location>
        <begin position="24"/>
        <end position="191"/>
    </location>
</feature>
<dbReference type="InterPro" id="IPR011473">
    <property type="entry name" value="DUF1579"/>
</dbReference>
<proteinExistence type="predicted"/>
<dbReference type="Proteomes" id="UP000244225">
    <property type="component" value="Unassembled WGS sequence"/>
</dbReference>
<comment type="caution">
    <text evidence="2">The sequence shown here is derived from an EMBL/GenBank/DDBJ whole genome shotgun (WGS) entry which is preliminary data.</text>
</comment>
<organism evidence="2 3">
    <name type="scientific">Pontibacter mucosus</name>
    <dbReference type="NCBI Taxonomy" id="1649266"/>
    <lineage>
        <taxon>Bacteria</taxon>
        <taxon>Pseudomonadati</taxon>
        <taxon>Bacteroidota</taxon>
        <taxon>Cytophagia</taxon>
        <taxon>Cytophagales</taxon>
        <taxon>Hymenobacteraceae</taxon>
        <taxon>Pontibacter</taxon>
    </lineage>
</organism>
<protein>
    <submittedName>
        <fullName evidence="2">Uncharacterized protein DUF1579</fullName>
    </submittedName>
</protein>
<gene>
    <name evidence="2" type="ORF">C8N40_107158</name>
</gene>
<dbReference type="OrthoDB" id="850476at2"/>
<name>A0A2T5YFL9_9BACT</name>
<sequence length="191" mass="21651">MKKAIFTLLAMALLVVTAPGAQAQETEAEQLSSRQAHELLRRLSGNWLVSHYSWQPHSKMFHQTTGEANISRARQGSYLLVQTDVKLPDGSMQRQECFLGYSLAKGRFELIQANGEDSNTSLLVGEWNPEYNAITLRHPDGLKKGDPTSIEYVYMFLPQDTLLKMARSLDEEGNYLIHSKVYYVPRHTALH</sequence>
<dbReference type="Pfam" id="PF07617">
    <property type="entry name" value="DUF1579"/>
    <property type="match status" value="1"/>
</dbReference>
<evidence type="ECO:0000256" key="1">
    <source>
        <dbReference type="SAM" id="SignalP"/>
    </source>
</evidence>
<keyword evidence="3" id="KW-1185">Reference proteome</keyword>
<dbReference type="RefSeq" id="WP_108212552.1">
    <property type="nucleotide sequence ID" value="NZ_QBKI01000007.1"/>
</dbReference>
<evidence type="ECO:0000313" key="2">
    <source>
        <dbReference type="EMBL" id="PTX18119.1"/>
    </source>
</evidence>
<dbReference type="AlphaFoldDB" id="A0A2T5YFL9"/>
<dbReference type="EMBL" id="QBKI01000007">
    <property type="protein sequence ID" value="PTX18119.1"/>
    <property type="molecule type" value="Genomic_DNA"/>
</dbReference>